<keyword evidence="1" id="KW-1133">Transmembrane helix</keyword>
<dbReference type="InterPro" id="IPR011044">
    <property type="entry name" value="Quino_amine_DH_bsu"/>
</dbReference>
<proteinExistence type="predicted"/>
<feature type="transmembrane region" description="Helical" evidence="1">
    <location>
        <begin position="42"/>
        <end position="60"/>
    </location>
</feature>
<dbReference type="Proteomes" id="UP000756387">
    <property type="component" value="Unassembled WGS sequence"/>
</dbReference>
<gene>
    <name evidence="2" type="ORF">IEQ44_10455</name>
</gene>
<dbReference type="SUPFAM" id="SSF50969">
    <property type="entry name" value="YVTN repeat-like/Quinoprotein amine dehydrogenase"/>
    <property type="match status" value="1"/>
</dbReference>
<dbReference type="InterPro" id="IPR015943">
    <property type="entry name" value="WD40/YVTN_repeat-like_dom_sf"/>
</dbReference>
<name>A0ABR9RVF4_9ACTN</name>
<keyword evidence="3" id="KW-1185">Reference proteome</keyword>
<accession>A0ABR9RVF4</accession>
<evidence type="ECO:0000313" key="2">
    <source>
        <dbReference type="EMBL" id="MBE7325080.1"/>
    </source>
</evidence>
<keyword evidence="1" id="KW-0812">Transmembrane</keyword>
<reference evidence="2 3" key="1">
    <citation type="submission" date="2020-10" db="EMBL/GenBank/DDBJ databases">
        <title>Nocardioides sp. isolated from sludge.</title>
        <authorList>
            <person name="Zhang X."/>
        </authorList>
    </citation>
    <scope>NUCLEOTIDE SEQUENCE [LARGE SCALE GENOMIC DNA]</scope>
    <source>
        <strain evidence="2 3">Y6</strain>
    </source>
</reference>
<evidence type="ECO:0008006" key="4">
    <source>
        <dbReference type="Google" id="ProtNLM"/>
    </source>
</evidence>
<organism evidence="2 3">
    <name type="scientific">Nocardioides malaquae</name>
    <dbReference type="NCBI Taxonomy" id="2773426"/>
    <lineage>
        <taxon>Bacteria</taxon>
        <taxon>Bacillati</taxon>
        <taxon>Actinomycetota</taxon>
        <taxon>Actinomycetes</taxon>
        <taxon>Propionibacteriales</taxon>
        <taxon>Nocardioidaceae</taxon>
        <taxon>Nocardioides</taxon>
    </lineage>
</organism>
<evidence type="ECO:0000256" key="1">
    <source>
        <dbReference type="SAM" id="Phobius"/>
    </source>
</evidence>
<comment type="caution">
    <text evidence="2">The sequence shown here is derived from an EMBL/GenBank/DDBJ whole genome shotgun (WGS) entry which is preliminary data.</text>
</comment>
<sequence>MNTTPHDLLTRAADEVDVPVPDTSAILRAGRRQHRRNTLRRVTPAVGLVAASAVAAAVLIPQSPDELGAPEGVRVTEVAPAAFSAAETREVTRAYVETGAFAIGTTVYLGARDTHPVELDVPAIRGLHLTSAGVLVRHGKDLSMDVASSYSLVGTDGSVRAVDLAPGDVAVGTDAGQPYFSYARKAGQGWEVVVHDLRSGELTATVTVSGDFTWGGWDAPPVSLSGDVVWVGLDEETAAFDWRTGERVESALPGSLYPAVKGGRQVFETTNKRYETTGFEVKDARTGDVVLDVPVTAKRSTLGLLSPDGEALMMGPYLMHTEDDQIRDTRGMRVIDVASGRSTDLPASPVGGYGWTPDGHVFSVDGQQAVVCDPLAGECTTTELSLGVSPGDLGTLRLGGLVTDS</sequence>
<keyword evidence="1" id="KW-0472">Membrane</keyword>
<protein>
    <recommendedName>
        <fullName evidence="4">WD40 repeat domain-containing protein</fullName>
    </recommendedName>
</protein>
<dbReference type="RefSeq" id="WP_193638411.1">
    <property type="nucleotide sequence ID" value="NZ_JADCSA010000009.1"/>
</dbReference>
<dbReference type="EMBL" id="JADCSA010000009">
    <property type="protein sequence ID" value="MBE7325080.1"/>
    <property type="molecule type" value="Genomic_DNA"/>
</dbReference>
<evidence type="ECO:0000313" key="3">
    <source>
        <dbReference type="Proteomes" id="UP000756387"/>
    </source>
</evidence>
<dbReference type="Gene3D" id="2.130.10.10">
    <property type="entry name" value="YVTN repeat-like/Quinoprotein amine dehydrogenase"/>
    <property type="match status" value="1"/>
</dbReference>